<keyword evidence="1" id="KW-0813">Transport</keyword>
<accession>A0A4Y8LHJ1</accession>
<name>A0A4Y8LHJ1_9BACL</name>
<dbReference type="EMBL" id="SORX01000004">
    <property type="protein sequence ID" value="TFE01647.1"/>
    <property type="molecule type" value="Genomic_DNA"/>
</dbReference>
<dbReference type="PROSITE" id="PS00211">
    <property type="entry name" value="ABC_TRANSPORTER_1"/>
    <property type="match status" value="1"/>
</dbReference>
<dbReference type="Pfam" id="PF00005">
    <property type="entry name" value="ABC_tran"/>
    <property type="match status" value="1"/>
</dbReference>
<dbReference type="CDD" id="cd03260">
    <property type="entry name" value="ABC_PstB_phosphate_transporter"/>
    <property type="match status" value="1"/>
</dbReference>
<dbReference type="PROSITE" id="PS50893">
    <property type="entry name" value="ABC_TRANSPORTER_2"/>
    <property type="match status" value="1"/>
</dbReference>
<dbReference type="Gene3D" id="3.40.50.300">
    <property type="entry name" value="P-loop containing nucleotide triphosphate hydrolases"/>
    <property type="match status" value="1"/>
</dbReference>
<dbReference type="RefSeq" id="WP_134381364.1">
    <property type="nucleotide sequence ID" value="NZ_SORX01000004.1"/>
</dbReference>
<dbReference type="InterPro" id="IPR003439">
    <property type="entry name" value="ABC_transporter-like_ATP-bd"/>
</dbReference>
<keyword evidence="3 5" id="KW-0067">ATP-binding</keyword>
<dbReference type="SUPFAM" id="SSF52540">
    <property type="entry name" value="P-loop containing nucleoside triphosphate hydrolases"/>
    <property type="match status" value="1"/>
</dbReference>
<dbReference type="OrthoDB" id="9804199at2"/>
<dbReference type="PANTHER" id="PTHR43423:SF1">
    <property type="entry name" value="ABC TRANSPORTER I FAMILY MEMBER 17"/>
    <property type="match status" value="1"/>
</dbReference>
<evidence type="ECO:0000256" key="2">
    <source>
        <dbReference type="ARBA" id="ARBA00022741"/>
    </source>
</evidence>
<dbReference type="AlphaFoldDB" id="A0A4Y8LHJ1"/>
<dbReference type="InterPro" id="IPR017871">
    <property type="entry name" value="ABC_transporter-like_CS"/>
</dbReference>
<dbReference type="InterPro" id="IPR005670">
    <property type="entry name" value="PstB-like"/>
</dbReference>
<feature type="domain" description="ABC transporter" evidence="4">
    <location>
        <begin position="9"/>
        <end position="238"/>
    </location>
</feature>
<proteinExistence type="predicted"/>
<sequence length="243" mass="27178">MTKDTQAAIQFSHVDYQSDGTEILHNITGWFPKKRITTLVGPSGAGKTTLFRLCNGLISPDSGEIYIDDKKISSYEPVELRRKVGIALQSAKMVPGTVRKNLALSFELQGKEMPIDTAEEMIRLVGLDESFLDRNAKDLSGGQRQKVSIARTLVMKPEILLLDEITSSLDRVSQQEIEELIVKINETYGTTIMWITHNLRQALSIGEYTWVMMDGELVETGESSLLKEPQNARVQTFVKGESE</sequence>
<organism evidence="5 6">
    <name type="scientific">Jeotgalibacillus salarius</name>
    <dbReference type="NCBI Taxonomy" id="546023"/>
    <lineage>
        <taxon>Bacteria</taxon>
        <taxon>Bacillati</taxon>
        <taxon>Bacillota</taxon>
        <taxon>Bacilli</taxon>
        <taxon>Bacillales</taxon>
        <taxon>Caryophanaceae</taxon>
        <taxon>Jeotgalibacillus</taxon>
    </lineage>
</organism>
<dbReference type="InterPro" id="IPR027417">
    <property type="entry name" value="P-loop_NTPase"/>
</dbReference>
<comment type="caution">
    <text evidence="5">The sequence shown here is derived from an EMBL/GenBank/DDBJ whole genome shotgun (WGS) entry which is preliminary data.</text>
</comment>
<protein>
    <submittedName>
        <fullName evidence="5">Phosphate ABC transporter ATP-binding protein</fullName>
    </submittedName>
</protein>
<dbReference type="Proteomes" id="UP000297776">
    <property type="component" value="Unassembled WGS sequence"/>
</dbReference>
<dbReference type="PANTHER" id="PTHR43423">
    <property type="entry name" value="ABC TRANSPORTER I FAMILY MEMBER 17"/>
    <property type="match status" value="1"/>
</dbReference>
<reference evidence="5 6" key="1">
    <citation type="submission" date="2019-03" db="EMBL/GenBank/DDBJ databases">
        <authorList>
            <person name="Yang Y."/>
        </authorList>
    </citation>
    <scope>NUCLEOTIDE SEQUENCE [LARGE SCALE GENOMIC DNA]</scope>
    <source>
        <strain evidence="5 6">ASL-1</strain>
    </source>
</reference>
<dbReference type="GO" id="GO:0005315">
    <property type="term" value="F:phosphate transmembrane transporter activity"/>
    <property type="evidence" value="ECO:0007669"/>
    <property type="project" value="InterPro"/>
</dbReference>
<dbReference type="SMART" id="SM00382">
    <property type="entry name" value="AAA"/>
    <property type="match status" value="1"/>
</dbReference>
<dbReference type="InterPro" id="IPR003593">
    <property type="entry name" value="AAA+_ATPase"/>
</dbReference>
<evidence type="ECO:0000256" key="1">
    <source>
        <dbReference type="ARBA" id="ARBA00022448"/>
    </source>
</evidence>
<evidence type="ECO:0000313" key="6">
    <source>
        <dbReference type="Proteomes" id="UP000297776"/>
    </source>
</evidence>
<dbReference type="GO" id="GO:0016020">
    <property type="term" value="C:membrane"/>
    <property type="evidence" value="ECO:0007669"/>
    <property type="project" value="InterPro"/>
</dbReference>
<keyword evidence="2" id="KW-0547">Nucleotide-binding</keyword>
<keyword evidence="6" id="KW-1185">Reference proteome</keyword>
<evidence type="ECO:0000259" key="4">
    <source>
        <dbReference type="PROSITE" id="PS50893"/>
    </source>
</evidence>
<evidence type="ECO:0000313" key="5">
    <source>
        <dbReference type="EMBL" id="TFE01647.1"/>
    </source>
</evidence>
<dbReference type="GO" id="GO:0035435">
    <property type="term" value="P:phosphate ion transmembrane transport"/>
    <property type="evidence" value="ECO:0007669"/>
    <property type="project" value="InterPro"/>
</dbReference>
<gene>
    <name evidence="5" type="ORF">E2626_08745</name>
</gene>
<dbReference type="GO" id="GO:0005524">
    <property type="term" value="F:ATP binding"/>
    <property type="evidence" value="ECO:0007669"/>
    <property type="project" value="UniProtKB-KW"/>
</dbReference>
<evidence type="ECO:0000256" key="3">
    <source>
        <dbReference type="ARBA" id="ARBA00022840"/>
    </source>
</evidence>
<dbReference type="GO" id="GO:0016887">
    <property type="term" value="F:ATP hydrolysis activity"/>
    <property type="evidence" value="ECO:0007669"/>
    <property type="project" value="InterPro"/>
</dbReference>